<evidence type="ECO:0000256" key="4">
    <source>
        <dbReference type="ARBA" id="ARBA00022989"/>
    </source>
</evidence>
<dbReference type="Proteomes" id="UP000237889">
    <property type="component" value="Chromosome"/>
</dbReference>
<keyword evidence="4 6" id="KW-1133">Transmembrane helix</keyword>
<accession>A0A2S0NBH9</accession>
<name>A0A2S0NBH9_9HYPH</name>
<dbReference type="GO" id="GO:0016765">
    <property type="term" value="F:transferase activity, transferring alkyl or aryl (other than methyl) groups"/>
    <property type="evidence" value="ECO:0007669"/>
    <property type="project" value="InterPro"/>
</dbReference>
<dbReference type="InterPro" id="IPR036412">
    <property type="entry name" value="HAD-like_sf"/>
</dbReference>
<dbReference type="PANTHER" id="PTHR11048:SF5">
    <property type="entry name" value="DECAPRENYL-PHOSPHATE PHOSPHORIBOSYLTRANSFERASE"/>
    <property type="match status" value="1"/>
</dbReference>
<protein>
    <submittedName>
        <fullName evidence="7">UbiA family prenyltransferase</fullName>
    </submittedName>
</protein>
<dbReference type="InterPro" id="IPR044878">
    <property type="entry name" value="UbiA_sf"/>
</dbReference>
<evidence type="ECO:0000256" key="2">
    <source>
        <dbReference type="ARBA" id="ARBA00022475"/>
    </source>
</evidence>
<dbReference type="Pfam" id="PF12710">
    <property type="entry name" value="HAD"/>
    <property type="match status" value="1"/>
</dbReference>
<dbReference type="KEGG" id="phr:C6569_10805"/>
<comment type="subcellular location">
    <subcellularLocation>
        <location evidence="1">Membrane</location>
        <topology evidence="1">Multi-pass membrane protein</topology>
    </subcellularLocation>
</comment>
<feature type="transmembrane region" description="Helical" evidence="6">
    <location>
        <begin position="298"/>
        <end position="317"/>
    </location>
</feature>
<feature type="transmembrane region" description="Helical" evidence="6">
    <location>
        <begin position="323"/>
        <end position="341"/>
    </location>
</feature>
<gene>
    <name evidence="7" type="ORF">C6569_10805</name>
</gene>
<dbReference type="GO" id="GO:0005886">
    <property type="term" value="C:plasma membrane"/>
    <property type="evidence" value="ECO:0007669"/>
    <property type="project" value="TreeGrafter"/>
</dbReference>
<dbReference type="InterPro" id="IPR023214">
    <property type="entry name" value="HAD_sf"/>
</dbReference>
<keyword evidence="8" id="KW-1185">Reference proteome</keyword>
<evidence type="ECO:0000313" key="8">
    <source>
        <dbReference type="Proteomes" id="UP000237889"/>
    </source>
</evidence>
<feature type="transmembrane region" description="Helical" evidence="6">
    <location>
        <begin position="420"/>
        <end position="440"/>
    </location>
</feature>
<dbReference type="PANTHER" id="PTHR11048">
    <property type="entry name" value="PRENYLTRANSFERASES"/>
    <property type="match status" value="1"/>
</dbReference>
<dbReference type="SUPFAM" id="SSF56784">
    <property type="entry name" value="HAD-like"/>
    <property type="match status" value="1"/>
</dbReference>
<feature type="transmembrane region" description="Helical" evidence="6">
    <location>
        <begin position="253"/>
        <end position="277"/>
    </location>
</feature>
<evidence type="ECO:0000313" key="7">
    <source>
        <dbReference type="EMBL" id="AVO45514.1"/>
    </source>
</evidence>
<dbReference type="Gene3D" id="3.40.50.1000">
    <property type="entry name" value="HAD superfamily/HAD-like"/>
    <property type="match status" value="1"/>
</dbReference>
<keyword evidence="5 6" id="KW-0472">Membrane</keyword>
<feature type="transmembrane region" description="Helical" evidence="6">
    <location>
        <begin position="373"/>
        <end position="391"/>
    </location>
</feature>
<dbReference type="AlphaFoldDB" id="A0A2S0NBH9"/>
<keyword evidence="3 6" id="KW-0812">Transmembrane</keyword>
<feature type="transmembrane region" description="Helical" evidence="6">
    <location>
        <begin position="230"/>
        <end position="247"/>
    </location>
</feature>
<dbReference type="GO" id="GO:0009247">
    <property type="term" value="P:glycolipid biosynthetic process"/>
    <property type="evidence" value="ECO:0007669"/>
    <property type="project" value="TreeGrafter"/>
</dbReference>
<evidence type="ECO:0000256" key="3">
    <source>
        <dbReference type="ARBA" id="ARBA00022692"/>
    </source>
</evidence>
<feature type="transmembrane region" description="Helical" evidence="6">
    <location>
        <begin position="486"/>
        <end position="507"/>
    </location>
</feature>
<organism evidence="7 8">
    <name type="scientific">Phreatobacter cathodiphilus</name>
    <dbReference type="NCBI Taxonomy" id="1868589"/>
    <lineage>
        <taxon>Bacteria</taxon>
        <taxon>Pseudomonadati</taxon>
        <taxon>Pseudomonadota</taxon>
        <taxon>Alphaproteobacteria</taxon>
        <taxon>Hyphomicrobiales</taxon>
        <taxon>Phreatobacteraceae</taxon>
        <taxon>Phreatobacter</taxon>
    </lineage>
</organism>
<proteinExistence type="predicted"/>
<dbReference type="InterPro" id="IPR000537">
    <property type="entry name" value="UbiA_prenyltransferase"/>
</dbReference>
<dbReference type="NCBIfam" id="NF006088">
    <property type="entry name" value="PRK08238.1"/>
    <property type="match status" value="1"/>
</dbReference>
<dbReference type="CDD" id="cd13963">
    <property type="entry name" value="PT_UbiA_2"/>
    <property type="match status" value="1"/>
</dbReference>
<evidence type="ECO:0000256" key="6">
    <source>
        <dbReference type="SAM" id="Phobius"/>
    </source>
</evidence>
<keyword evidence="7" id="KW-0808">Transferase</keyword>
<dbReference type="Gene3D" id="1.10.357.140">
    <property type="entry name" value="UbiA prenyltransferase"/>
    <property type="match status" value="1"/>
</dbReference>
<dbReference type="EMBL" id="CP027668">
    <property type="protein sequence ID" value="AVO45514.1"/>
    <property type="molecule type" value="Genomic_DNA"/>
</dbReference>
<keyword evidence="2" id="KW-1003">Cell membrane</keyword>
<reference evidence="7 8" key="1">
    <citation type="submission" date="2018-03" db="EMBL/GenBank/DDBJ databases">
        <title>Genome sequencing of Phreatobacter sp.</title>
        <authorList>
            <person name="Kim S.-J."/>
            <person name="Heo J."/>
            <person name="Kwon S.-W."/>
        </authorList>
    </citation>
    <scope>NUCLEOTIDE SEQUENCE [LARGE SCALE GENOMIC DNA]</scope>
    <source>
        <strain evidence="7 8">S-12</strain>
    </source>
</reference>
<feature type="transmembrane region" description="Helical" evidence="6">
    <location>
        <begin position="455"/>
        <end position="474"/>
    </location>
</feature>
<feature type="transmembrane region" description="Helical" evidence="6">
    <location>
        <begin position="348"/>
        <end position="367"/>
    </location>
</feature>
<dbReference type="Pfam" id="PF01040">
    <property type="entry name" value="UbiA"/>
    <property type="match status" value="1"/>
</dbReference>
<sequence>MRACDDAATRWEVALGLAATSGGSLDTSLTTSADLEATALPLVVDLDGTLILTDSLDEQAAHALFHNPLQFLSALPRLAQGRAALKAALAGEIDFSTAALPFREDLLAWLRAEAARGRDIHLCSAAHQSVVDAIAARVGIFASAVGSGDENLKGPAKADYLARRFPEGFVYVGDSPADLHVWRAARGIVLAGAGSSVARRARALGKPIEAEFTNPPLTVKQALKAFRVHHWSKNALIFVPLVLAHAFTDLRTLAITLLGLCCLLLVTSATYLINDVADLDSDRRHWSKRNRAIASGRLPIRRALGIAATAIAVAFVGGFHLSAGFAAALAAYLALTLAYSFGLKRIPLLDTLIIGILFTTRLVMGMALLGHPYSEWLLTFSVFFFTSLAIAKRHTEIVRAGNSSEHALSSRGYRVQDGGLTLALGIATGVASLLIMVLFIVEELFRRDVYGNPKMLWGVPIILAIWVGRIWLLAHRGEMNDDPVSFALRDRASIGLGFAVAAFFVLAL</sequence>
<evidence type="ECO:0000256" key="1">
    <source>
        <dbReference type="ARBA" id="ARBA00004141"/>
    </source>
</evidence>
<dbReference type="InterPro" id="IPR039653">
    <property type="entry name" value="Prenyltransferase"/>
</dbReference>
<dbReference type="OrthoDB" id="9803632at2"/>
<evidence type="ECO:0000256" key="5">
    <source>
        <dbReference type="ARBA" id="ARBA00023136"/>
    </source>
</evidence>